<protein>
    <recommendedName>
        <fullName evidence="3">Protein phosphatase 1 regulatory subunit 3C</fullName>
    </recommendedName>
</protein>
<evidence type="ECO:0000256" key="3">
    <source>
        <dbReference type="PIRNR" id="PIRNR038207"/>
    </source>
</evidence>
<dbReference type="PANTHER" id="PTHR12307:SF15">
    <property type="entry name" value="PROTEIN PHOSPHATASE 1 REGULATORY SUBUNIT 3C"/>
    <property type="match status" value="1"/>
</dbReference>
<dbReference type="STRING" id="137246.A0A401S6G9"/>
<dbReference type="GO" id="GO:0000164">
    <property type="term" value="C:protein phosphatase type 1 complex"/>
    <property type="evidence" value="ECO:0007669"/>
    <property type="project" value="TreeGrafter"/>
</dbReference>
<dbReference type="OMA" id="FCISYQS"/>
<dbReference type="InterPro" id="IPR038175">
    <property type="entry name" value="CBM21_dom_sf"/>
</dbReference>
<evidence type="ECO:0000256" key="1">
    <source>
        <dbReference type="ARBA" id="ARBA00022600"/>
    </source>
</evidence>
<dbReference type="GO" id="GO:0005979">
    <property type="term" value="P:regulation of glycogen biosynthetic process"/>
    <property type="evidence" value="ECO:0007669"/>
    <property type="project" value="TreeGrafter"/>
</dbReference>
<comment type="subunit">
    <text evidence="3">Interacts with PPP1CC catalytic subunit of PP1 and associates with glycogen. Forms complexes with glycogen phosphorylase, glycogen synthase and phosphorylase kinase which is necessary for its regulation of PP1 activity.</text>
</comment>
<dbReference type="GO" id="GO:0008157">
    <property type="term" value="F:protein phosphatase 1 binding"/>
    <property type="evidence" value="ECO:0007669"/>
    <property type="project" value="TreeGrafter"/>
</dbReference>
<dbReference type="PIRSF" id="PIRSF038207">
    <property type="entry name" value="PP1_GT_animal"/>
    <property type="match status" value="1"/>
</dbReference>
<accession>A0A401S6G9</accession>
<dbReference type="GO" id="GO:0005978">
    <property type="term" value="P:glycogen biosynthetic process"/>
    <property type="evidence" value="ECO:0007669"/>
    <property type="project" value="UniProtKB-UniRule"/>
</dbReference>
<proteinExistence type="predicted"/>
<dbReference type="PIRSF" id="PIRSF500813">
    <property type="entry name" value="PP1_PTG"/>
    <property type="match status" value="1"/>
</dbReference>
<evidence type="ECO:0000259" key="4">
    <source>
        <dbReference type="PROSITE" id="PS51159"/>
    </source>
</evidence>
<dbReference type="FunFam" id="2.60.40.2440:FF:000001">
    <property type="entry name" value="Protein phosphatase 1 regulatory subunit 3C"/>
    <property type="match status" value="1"/>
</dbReference>
<dbReference type="InterPro" id="IPR017434">
    <property type="entry name" value="Pase-1_reg-su_3B/C/D_met"/>
</dbReference>
<dbReference type="GO" id="GO:2001069">
    <property type="term" value="F:glycogen binding"/>
    <property type="evidence" value="ECO:0007669"/>
    <property type="project" value="TreeGrafter"/>
</dbReference>
<dbReference type="Gene3D" id="2.60.40.2440">
    <property type="entry name" value="Carbohydrate binding type-21 domain"/>
    <property type="match status" value="1"/>
</dbReference>
<keyword evidence="6" id="KW-1185">Reference proteome</keyword>
<sequence>MNCTRVYHILDTRSLPPVSIMPVDIAMRLCLAHSPPMRNFLGPYDPYRGLNITSRLKPLRPCISLKGGTETCNDGWAQSKGKRKKVAFADDKGFSLTAVHFFSEREDSLAELQFDLTDLDNTTCGLKANERMPLVLDFSPPSEDYVEFRNRLKKNFVCLENCTLQEKFITGTVAVRNLSYHKVVQIRITFDTWKSYKDVDCTFLNNIYGCSETDTFSFAIDLPSSIPPQERIEFCISFKCGHQIYWDNNEGKNYGIVHIDWKRDRNETPITFRDEVTKTPVKMQTIECDQFGSPRSSSELFPEWQSWGKIETALPYW</sequence>
<keyword evidence="2 3" id="KW-0119">Carbohydrate metabolism</keyword>
<gene>
    <name evidence="5" type="ORF">chiPu_0004403</name>
</gene>
<dbReference type="PROSITE" id="PS51159">
    <property type="entry name" value="CBM21"/>
    <property type="match status" value="1"/>
</dbReference>
<evidence type="ECO:0000256" key="2">
    <source>
        <dbReference type="ARBA" id="ARBA00023277"/>
    </source>
</evidence>
<reference evidence="5 6" key="1">
    <citation type="journal article" date="2018" name="Nat. Ecol. Evol.">
        <title>Shark genomes provide insights into elasmobranch evolution and the origin of vertebrates.</title>
        <authorList>
            <person name="Hara Y"/>
            <person name="Yamaguchi K"/>
            <person name="Onimaru K"/>
            <person name="Kadota M"/>
            <person name="Koyanagi M"/>
            <person name="Keeley SD"/>
            <person name="Tatsumi K"/>
            <person name="Tanaka K"/>
            <person name="Motone F"/>
            <person name="Kageyama Y"/>
            <person name="Nozu R"/>
            <person name="Adachi N"/>
            <person name="Nishimura O"/>
            <person name="Nakagawa R"/>
            <person name="Tanegashima C"/>
            <person name="Kiyatake I"/>
            <person name="Matsumoto R"/>
            <person name="Murakumo K"/>
            <person name="Nishida K"/>
            <person name="Terakita A"/>
            <person name="Kuratani S"/>
            <person name="Sato K"/>
            <person name="Hyodo S Kuraku.S."/>
        </authorList>
    </citation>
    <scope>NUCLEOTIDE SEQUENCE [LARGE SCALE GENOMIC DNA]</scope>
</reference>
<name>A0A401S6G9_CHIPU</name>
<keyword evidence="1 3" id="KW-0321">Glycogen metabolism</keyword>
<dbReference type="InterPro" id="IPR005036">
    <property type="entry name" value="CBM21_dom"/>
</dbReference>
<dbReference type="EMBL" id="BEZZ01000106">
    <property type="protein sequence ID" value="GCC25989.1"/>
    <property type="molecule type" value="Genomic_DNA"/>
</dbReference>
<comment type="function">
    <text evidence="3">Acts as a glycogen-targeting subunit for PP1 and regulates its activity. Activates glycogen synthase, reduces glycogen phosphorylase activity and limits glycogen breakdown.</text>
</comment>
<dbReference type="Pfam" id="PF03370">
    <property type="entry name" value="CBM_21"/>
    <property type="match status" value="1"/>
</dbReference>
<comment type="domain">
    <text evidence="3">The N-terminal region is required for binding to PP1, the central region is required for binding to glycogen and the C-terminal region is required for binding to glycogen phosphorylase glycogen synthase and phosphorylase kinase.</text>
</comment>
<dbReference type="PANTHER" id="PTHR12307">
    <property type="entry name" value="PROTEIN PHOSPHATASE 1 REGULATORY SUBUNIT"/>
    <property type="match status" value="1"/>
</dbReference>
<comment type="caution">
    <text evidence="5">The sequence shown here is derived from an EMBL/GenBank/DDBJ whole genome shotgun (WGS) entry which is preliminary data.</text>
</comment>
<dbReference type="InterPro" id="IPR050782">
    <property type="entry name" value="PP1_regulatory_subunit_3"/>
</dbReference>
<organism evidence="5 6">
    <name type="scientific">Chiloscyllium punctatum</name>
    <name type="common">Brownbanded bambooshark</name>
    <name type="synonym">Hemiscyllium punctatum</name>
    <dbReference type="NCBI Taxonomy" id="137246"/>
    <lineage>
        <taxon>Eukaryota</taxon>
        <taxon>Metazoa</taxon>
        <taxon>Chordata</taxon>
        <taxon>Craniata</taxon>
        <taxon>Vertebrata</taxon>
        <taxon>Chondrichthyes</taxon>
        <taxon>Elasmobranchii</taxon>
        <taxon>Galeomorphii</taxon>
        <taxon>Galeoidea</taxon>
        <taxon>Orectolobiformes</taxon>
        <taxon>Hemiscylliidae</taxon>
        <taxon>Chiloscyllium</taxon>
    </lineage>
</organism>
<dbReference type="AlphaFoldDB" id="A0A401S6G9"/>
<feature type="domain" description="CBM21" evidence="4">
    <location>
        <begin position="149"/>
        <end position="257"/>
    </location>
</feature>
<dbReference type="Proteomes" id="UP000287033">
    <property type="component" value="Unassembled WGS sequence"/>
</dbReference>
<dbReference type="OrthoDB" id="8942186at2759"/>
<evidence type="ECO:0000313" key="6">
    <source>
        <dbReference type="Proteomes" id="UP000287033"/>
    </source>
</evidence>
<evidence type="ECO:0000313" key="5">
    <source>
        <dbReference type="EMBL" id="GCC25989.1"/>
    </source>
</evidence>
<dbReference type="InterPro" id="IPR030683">
    <property type="entry name" value="PP1_3C"/>
</dbReference>